<sequence>MVEQSLWMRKVTENPDHSSWYVERFRSMARAGDDLAGEARLVDAMLPRRSRVLDAGCGPGRVGGALAEAGHDVVGVDVDPVLIEAAQQDHPGPRWLVGDLAELDLPDRFDAIVCAGNVMTFLAPGTRREVLTRFRAHLAADGRAAIGFGADRGYPFDEFLADARTAGLVPDLLLSTWDLRPLTDDAAFIVAVLRPDDR</sequence>
<gene>
    <name evidence="5" type="ORF">JT362_15165</name>
</gene>
<dbReference type="RefSeq" id="WP_260191865.1">
    <property type="nucleotide sequence ID" value="NZ_JAFFZE010000012.1"/>
</dbReference>
<evidence type="ECO:0000256" key="2">
    <source>
        <dbReference type="ARBA" id="ARBA00022679"/>
    </source>
</evidence>
<dbReference type="InterPro" id="IPR041698">
    <property type="entry name" value="Methyltransf_25"/>
</dbReference>
<dbReference type="SUPFAM" id="SSF53335">
    <property type="entry name" value="S-adenosyl-L-methionine-dependent methyltransferases"/>
    <property type="match status" value="1"/>
</dbReference>
<evidence type="ECO:0000256" key="3">
    <source>
        <dbReference type="ARBA" id="ARBA00022691"/>
    </source>
</evidence>
<evidence type="ECO:0000259" key="4">
    <source>
        <dbReference type="Pfam" id="PF13649"/>
    </source>
</evidence>
<reference evidence="5 6" key="1">
    <citation type="submission" date="2021-02" db="EMBL/GenBank/DDBJ databases">
        <title>Actinophytocola xerophila sp. nov., isolated from soil of cotton cropping field.</title>
        <authorList>
            <person name="Huang R."/>
            <person name="Chen X."/>
            <person name="Ge X."/>
            <person name="Liu W."/>
        </authorList>
    </citation>
    <scope>NUCLEOTIDE SEQUENCE [LARGE SCALE GENOMIC DNA]</scope>
    <source>
        <strain evidence="5 6">S1-96</strain>
    </source>
</reference>
<dbReference type="InterPro" id="IPR029063">
    <property type="entry name" value="SAM-dependent_MTases_sf"/>
</dbReference>
<dbReference type="GO" id="GO:0032259">
    <property type="term" value="P:methylation"/>
    <property type="evidence" value="ECO:0007669"/>
    <property type="project" value="UniProtKB-KW"/>
</dbReference>
<evidence type="ECO:0000313" key="5">
    <source>
        <dbReference type="EMBL" id="MCT2584464.1"/>
    </source>
</evidence>
<dbReference type="Pfam" id="PF13649">
    <property type="entry name" value="Methyltransf_25"/>
    <property type="match status" value="1"/>
</dbReference>
<keyword evidence="3" id="KW-0949">S-adenosyl-L-methionine</keyword>
<protein>
    <submittedName>
        <fullName evidence="5">Class I SAM-dependent methyltransferase</fullName>
    </submittedName>
</protein>
<keyword evidence="6" id="KW-1185">Reference proteome</keyword>
<keyword evidence="1 5" id="KW-0489">Methyltransferase</keyword>
<accession>A0ABT2JA56</accession>
<evidence type="ECO:0000256" key="1">
    <source>
        <dbReference type="ARBA" id="ARBA00022603"/>
    </source>
</evidence>
<evidence type="ECO:0000313" key="6">
    <source>
        <dbReference type="Proteomes" id="UP001156441"/>
    </source>
</evidence>
<organism evidence="5 6">
    <name type="scientific">Actinophytocola gossypii</name>
    <dbReference type="NCBI Taxonomy" id="2812003"/>
    <lineage>
        <taxon>Bacteria</taxon>
        <taxon>Bacillati</taxon>
        <taxon>Actinomycetota</taxon>
        <taxon>Actinomycetes</taxon>
        <taxon>Pseudonocardiales</taxon>
        <taxon>Pseudonocardiaceae</taxon>
    </lineage>
</organism>
<comment type="caution">
    <text evidence="5">The sequence shown here is derived from an EMBL/GenBank/DDBJ whole genome shotgun (WGS) entry which is preliminary data.</text>
</comment>
<dbReference type="GO" id="GO:0008168">
    <property type="term" value="F:methyltransferase activity"/>
    <property type="evidence" value="ECO:0007669"/>
    <property type="project" value="UniProtKB-KW"/>
</dbReference>
<dbReference type="PANTHER" id="PTHR43464:SF19">
    <property type="entry name" value="UBIQUINONE BIOSYNTHESIS O-METHYLTRANSFERASE, MITOCHONDRIAL"/>
    <property type="match status" value="1"/>
</dbReference>
<feature type="domain" description="Methyltransferase" evidence="4">
    <location>
        <begin position="52"/>
        <end position="142"/>
    </location>
</feature>
<dbReference type="EMBL" id="JAFFZE010000012">
    <property type="protein sequence ID" value="MCT2584464.1"/>
    <property type="molecule type" value="Genomic_DNA"/>
</dbReference>
<dbReference type="PANTHER" id="PTHR43464">
    <property type="entry name" value="METHYLTRANSFERASE"/>
    <property type="match status" value="1"/>
</dbReference>
<dbReference type="Proteomes" id="UP001156441">
    <property type="component" value="Unassembled WGS sequence"/>
</dbReference>
<dbReference type="Gene3D" id="3.40.50.150">
    <property type="entry name" value="Vaccinia Virus protein VP39"/>
    <property type="match status" value="1"/>
</dbReference>
<dbReference type="CDD" id="cd02440">
    <property type="entry name" value="AdoMet_MTases"/>
    <property type="match status" value="1"/>
</dbReference>
<name>A0ABT2JA56_9PSEU</name>
<keyword evidence="2" id="KW-0808">Transferase</keyword>
<proteinExistence type="predicted"/>